<reference evidence="2 3" key="1">
    <citation type="submission" date="2021-05" db="EMBL/GenBank/DDBJ databases">
        <title>Novel species in genus Cellulomonas.</title>
        <authorList>
            <person name="Zhang G."/>
        </authorList>
    </citation>
    <scope>NUCLEOTIDE SEQUENCE [LARGE SCALE GENOMIC DNA]</scope>
    <source>
        <strain evidence="3">zg-ZUI222</strain>
    </source>
</reference>
<dbReference type="SUPFAM" id="SSF54593">
    <property type="entry name" value="Glyoxalase/Bleomycin resistance protein/Dihydroxybiphenyl dioxygenase"/>
    <property type="match status" value="1"/>
</dbReference>
<dbReference type="Proteomes" id="UP000677804">
    <property type="component" value="Chromosome"/>
</dbReference>
<dbReference type="RefSeq" id="WP_207340173.1">
    <property type="nucleotide sequence ID" value="NZ_CP074405.1"/>
</dbReference>
<dbReference type="InterPro" id="IPR029068">
    <property type="entry name" value="Glyas_Bleomycin-R_OHBP_Dase"/>
</dbReference>
<sequence length="130" mass="13715">MTTITPYLTVHDAHAAIDFYAAAFGAVEVGERYEEEGRVGFAALSIDGAPLFLSDEAHEYGAWAPATLGHATGAVALTVGDVDAAYARAVDAGATVDREPSDQGDERRGWLVDPFGHRWVISTPIGATQP</sequence>
<evidence type="ECO:0000259" key="1">
    <source>
        <dbReference type="PROSITE" id="PS51819"/>
    </source>
</evidence>
<accession>A0ABX8D4X1</accession>
<dbReference type="PANTHER" id="PTHR34109:SF1">
    <property type="entry name" value="VOC DOMAIN-CONTAINING PROTEIN"/>
    <property type="match status" value="1"/>
</dbReference>
<dbReference type="PROSITE" id="PS51819">
    <property type="entry name" value="VOC"/>
    <property type="match status" value="1"/>
</dbReference>
<dbReference type="Gene3D" id="3.10.180.10">
    <property type="entry name" value="2,3-Dihydroxybiphenyl 1,2-Dioxygenase, domain 1"/>
    <property type="match status" value="1"/>
</dbReference>
<gene>
    <name evidence="2" type="ORF">KG103_00690</name>
</gene>
<evidence type="ECO:0000313" key="2">
    <source>
        <dbReference type="EMBL" id="QVI62512.1"/>
    </source>
</evidence>
<feature type="domain" description="VOC" evidence="1">
    <location>
        <begin position="1"/>
        <end position="124"/>
    </location>
</feature>
<dbReference type="Pfam" id="PF00903">
    <property type="entry name" value="Glyoxalase"/>
    <property type="match status" value="1"/>
</dbReference>
<dbReference type="CDD" id="cd07246">
    <property type="entry name" value="VOC_like"/>
    <property type="match status" value="1"/>
</dbReference>
<protein>
    <submittedName>
        <fullName evidence="2">VOC family protein</fullName>
    </submittedName>
</protein>
<evidence type="ECO:0000313" key="3">
    <source>
        <dbReference type="Proteomes" id="UP000677804"/>
    </source>
</evidence>
<keyword evidence="3" id="KW-1185">Reference proteome</keyword>
<proteinExistence type="predicted"/>
<dbReference type="InterPro" id="IPR004360">
    <property type="entry name" value="Glyas_Fos-R_dOase_dom"/>
</dbReference>
<organism evidence="2 3">
    <name type="scientific">Cellulomonas wangleii</name>
    <dbReference type="NCBI Taxonomy" id="2816956"/>
    <lineage>
        <taxon>Bacteria</taxon>
        <taxon>Bacillati</taxon>
        <taxon>Actinomycetota</taxon>
        <taxon>Actinomycetes</taxon>
        <taxon>Micrococcales</taxon>
        <taxon>Cellulomonadaceae</taxon>
        <taxon>Cellulomonas</taxon>
    </lineage>
</organism>
<dbReference type="EMBL" id="CP074405">
    <property type="protein sequence ID" value="QVI62512.1"/>
    <property type="molecule type" value="Genomic_DNA"/>
</dbReference>
<dbReference type="InterPro" id="IPR037523">
    <property type="entry name" value="VOC_core"/>
</dbReference>
<dbReference type="PANTHER" id="PTHR34109">
    <property type="entry name" value="BNAUNNG04460D PROTEIN-RELATED"/>
    <property type="match status" value="1"/>
</dbReference>
<name>A0ABX8D4X1_9CELL</name>